<dbReference type="PROSITE" id="PS50928">
    <property type="entry name" value="ABC_TM1"/>
    <property type="match status" value="1"/>
</dbReference>
<evidence type="ECO:0000259" key="12">
    <source>
        <dbReference type="PROSITE" id="PS50893"/>
    </source>
</evidence>
<keyword evidence="15" id="KW-1185">Reference proteome</keyword>
<evidence type="ECO:0000256" key="8">
    <source>
        <dbReference type="ARBA" id="ARBA00022840"/>
    </source>
</evidence>
<proteinExistence type="inferred from homology"/>
<feature type="domain" description="ABC transmembrane type-1" evidence="13">
    <location>
        <begin position="94"/>
        <end position="279"/>
    </location>
</feature>
<dbReference type="InterPro" id="IPR000515">
    <property type="entry name" value="MetI-like"/>
</dbReference>
<feature type="transmembrane region" description="Helical" evidence="11">
    <location>
        <begin position="259"/>
        <end position="278"/>
    </location>
</feature>
<evidence type="ECO:0000256" key="9">
    <source>
        <dbReference type="ARBA" id="ARBA00022989"/>
    </source>
</evidence>
<feature type="transmembrane region" description="Helical" evidence="11">
    <location>
        <begin position="156"/>
        <end position="178"/>
    </location>
</feature>
<dbReference type="Pfam" id="PF00005">
    <property type="entry name" value="ABC_tran"/>
    <property type="match status" value="1"/>
</dbReference>
<dbReference type="PANTHER" id="PTHR43297:SF2">
    <property type="entry name" value="DIPEPTIDE TRANSPORT ATP-BINDING PROTEIN DPPD"/>
    <property type="match status" value="1"/>
</dbReference>
<dbReference type="InterPro" id="IPR017871">
    <property type="entry name" value="ABC_transporter-like_CS"/>
</dbReference>
<reference evidence="14 15" key="1">
    <citation type="submission" date="2024-10" db="EMBL/GenBank/DDBJ databases">
        <title>The Natural Products Discovery Center: Release of the First 8490 Sequenced Strains for Exploring Actinobacteria Biosynthetic Diversity.</title>
        <authorList>
            <person name="Kalkreuter E."/>
            <person name="Kautsar S.A."/>
            <person name="Yang D."/>
            <person name="Bader C.D."/>
            <person name="Teijaro C.N."/>
            <person name="Fluegel L."/>
            <person name="Davis C.M."/>
            <person name="Simpson J.R."/>
            <person name="Lauterbach L."/>
            <person name="Steele A.D."/>
            <person name="Gui C."/>
            <person name="Meng S."/>
            <person name="Li G."/>
            <person name="Viehrig K."/>
            <person name="Ye F."/>
            <person name="Su P."/>
            <person name="Kiefer A.F."/>
            <person name="Nichols A."/>
            <person name="Cepeda A.J."/>
            <person name="Yan W."/>
            <person name="Fan B."/>
            <person name="Jiang Y."/>
            <person name="Adhikari A."/>
            <person name="Zheng C.-J."/>
            <person name="Schuster L."/>
            <person name="Cowan T.M."/>
            <person name="Smanski M.J."/>
            <person name="Chevrette M.G."/>
            <person name="De Carvalho L.P.S."/>
            <person name="Shen B."/>
        </authorList>
    </citation>
    <scope>NUCLEOTIDE SEQUENCE [LARGE SCALE GENOMIC DNA]</scope>
    <source>
        <strain evidence="14 15">NPDC050545</strain>
    </source>
</reference>
<comment type="similarity">
    <text evidence="3">Belongs to the ABC transporter superfamily.</text>
</comment>
<keyword evidence="6 11" id="KW-0812">Transmembrane</keyword>
<dbReference type="InterPro" id="IPR003593">
    <property type="entry name" value="AAA+_ATPase"/>
</dbReference>
<evidence type="ECO:0000256" key="10">
    <source>
        <dbReference type="ARBA" id="ARBA00023136"/>
    </source>
</evidence>
<gene>
    <name evidence="14" type="ORF">ACIBG2_40605</name>
</gene>
<protein>
    <submittedName>
        <fullName evidence="14">Dipeptide/oligopeptide/nickel ABC transporter permease/ATP-binding protein</fullName>
    </submittedName>
</protein>
<evidence type="ECO:0000256" key="4">
    <source>
        <dbReference type="ARBA" id="ARBA00022448"/>
    </source>
</evidence>
<evidence type="ECO:0000256" key="11">
    <source>
        <dbReference type="RuleBase" id="RU363032"/>
    </source>
</evidence>
<sequence>MSVDQVEVERVVVTTGWARVLRRLVRQPLTLVCMAFLLLLVAAAVFAPWLAPHDPSRLNVPGKLAGPSAAHWLGTDELGRDQLSRIIYGSRVALRASLQAVALALLVGVPLGLVIGYLGGWWDRVAMRLVDAISSLPALLLAFGVIAMLGRGLTNAMLAIGVVFGIHLLRLTRGAVLVEREQPYVDAARVLGLSTPRIVFGQILPNVAGPLIVQSAIFLGLAQLFEATLSFLGLGIEVGDASWGQMLDKSRAYAAQQPWLPVFPGLAITLTVLAFNLLGDGIRDAMGRHGDAVLPWRRRTPKATPTPAADGGALLQVHDLRVEFPGQVAVGGISFDVAEGEVFGLVGESGSGKSMTALALAGLVPPPGEVTSGSVRLAGRELIGLSDADMAAVRGPGIGMVFQDPVSALSPVHTIGRQLCEPLRTHEGLSKRAARERAAELLTLVGVPDAKRRLKDYPHQFSGGMAQRVVIARALAARPKLLIADEPTTALDVTIQRQVLDLLLDLREGFGMTIILITHDLAVVADACDRVAVMREGRIVETAPVDPLFNAPAHDYTKALIAATPTGVSPC</sequence>
<dbReference type="CDD" id="cd06261">
    <property type="entry name" value="TM_PBP2"/>
    <property type="match status" value="1"/>
</dbReference>
<keyword evidence="4 11" id="KW-0813">Transport</keyword>
<organism evidence="14 15">
    <name type="scientific">Nonomuraea typhae</name>
    <dbReference type="NCBI Taxonomy" id="2603600"/>
    <lineage>
        <taxon>Bacteria</taxon>
        <taxon>Bacillati</taxon>
        <taxon>Actinomycetota</taxon>
        <taxon>Actinomycetes</taxon>
        <taxon>Streptosporangiales</taxon>
        <taxon>Streptosporangiaceae</taxon>
        <taxon>Nonomuraea</taxon>
    </lineage>
</organism>
<keyword evidence="9 11" id="KW-1133">Transmembrane helix</keyword>
<feature type="transmembrane region" description="Helical" evidence="11">
    <location>
        <begin position="199"/>
        <end position="225"/>
    </location>
</feature>
<feature type="transmembrane region" description="Helical" evidence="11">
    <location>
        <begin position="100"/>
        <end position="122"/>
    </location>
</feature>
<evidence type="ECO:0000256" key="3">
    <source>
        <dbReference type="ARBA" id="ARBA00005417"/>
    </source>
</evidence>
<dbReference type="InterPro" id="IPR035906">
    <property type="entry name" value="MetI-like_sf"/>
</dbReference>
<comment type="similarity">
    <text evidence="11">Belongs to the binding-protein-dependent transport system permease family.</text>
</comment>
<evidence type="ECO:0000259" key="13">
    <source>
        <dbReference type="PROSITE" id="PS50928"/>
    </source>
</evidence>
<dbReference type="SMART" id="SM00382">
    <property type="entry name" value="AAA"/>
    <property type="match status" value="1"/>
</dbReference>
<dbReference type="SUPFAM" id="SSF52540">
    <property type="entry name" value="P-loop containing nucleoside triphosphate hydrolases"/>
    <property type="match status" value="1"/>
</dbReference>
<dbReference type="Pfam" id="PF00528">
    <property type="entry name" value="BPD_transp_1"/>
    <property type="match status" value="1"/>
</dbReference>
<dbReference type="PROSITE" id="PS00211">
    <property type="entry name" value="ABC_TRANSPORTER_1"/>
    <property type="match status" value="1"/>
</dbReference>
<keyword evidence="10 11" id="KW-0472">Membrane</keyword>
<evidence type="ECO:0000256" key="5">
    <source>
        <dbReference type="ARBA" id="ARBA00022475"/>
    </source>
</evidence>
<feature type="transmembrane region" description="Helical" evidence="11">
    <location>
        <begin position="129"/>
        <end position="150"/>
    </location>
</feature>
<comment type="caution">
    <text evidence="14">The sequence shown here is derived from an EMBL/GenBank/DDBJ whole genome shotgun (WGS) entry which is preliminary data.</text>
</comment>
<dbReference type="InterPro" id="IPR050388">
    <property type="entry name" value="ABC_Ni/Peptide_Import"/>
</dbReference>
<evidence type="ECO:0000256" key="1">
    <source>
        <dbReference type="ARBA" id="ARBA00004141"/>
    </source>
</evidence>
<dbReference type="SUPFAM" id="SSF161098">
    <property type="entry name" value="MetI-like"/>
    <property type="match status" value="1"/>
</dbReference>
<dbReference type="InterPro" id="IPR027417">
    <property type="entry name" value="P-loop_NTPase"/>
</dbReference>
<name>A0ABW7Z6L2_9ACTN</name>
<evidence type="ECO:0000313" key="14">
    <source>
        <dbReference type="EMBL" id="MFI6503743.1"/>
    </source>
</evidence>
<keyword evidence="8" id="KW-0067">ATP-binding</keyword>
<accession>A0ABW7Z6L2</accession>
<dbReference type="InterPro" id="IPR003439">
    <property type="entry name" value="ABC_transporter-like_ATP-bd"/>
</dbReference>
<dbReference type="PROSITE" id="PS50893">
    <property type="entry name" value="ABC_TRANSPORTER_2"/>
    <property type="match status" value="1"/>
</dbReference>
<feature type="transmembrane region" description="Helical" evidence="11">
    <location>
        <begin position="29"/>
        <end position="51"/>
    </location>
</feature>
<keyword evidence="7" id="KW-0547">Nucleotide-binding</keyword>
<dbReference type="Pfam" id="PF12911">
    <property type="entry name" value="OppC_N"/>
    <property type="match status" value="1"/>
</dbReference>
<evidence type="ECO:0000256" key="7">
    <source>
        <dbReference type="ARBA" id="ARBA00022741"/>
    </source>
</evidence>
<dbReference type="Proteomes" id="UP001612741">
    <property type="component" value="Unassembled WGS sequence"/>
</dbReference>
<dbReference type="Gene3D" id="1.10.3720.10">
    <property type="entry name" value="MetI-like"/>
    <property type="match status" value="1"/>
</dbReference>
<comment type="subcellular location">
    <subcellularLocation>
        <location evidence="11">Cell membrane</location>
        <topology evidence="11">Multi-pass membrane protein</topology>
    </subcellularLocation>
    <subcellularLocation>
        <location evidence="2">Cell membrane</location>
        <topology evidence="2">Peripheral membrane protein</topology>
    </subcellularLocation>
    <subcellularLocation>
        <location evidence="1">Membrane</location>
        <topology evidence="1">Multi-pass membrane protein</topology>
    </subcellularLocation>
</comment>
<evidence type="ECO:0000256" key="6">
    <source>
        <dbReference type="ARBA" id="ARBA00022692"/>
    </source>
</evidence>
<evidence type="ECO:0000256" key="2">
    <source>
        <dbReference type="ARBA" id="ARBA00004202"/>
    </source>
</evidence>
<evidence type="ECO:0000313" key="15">
    <source>
        <dbReference type="Proteomes" id="UP001612741"/>
    </source>
</evidence>
<dbReference type="CDD" id="cd03257">
    <property type="entry name" value="ABC_NikE_OppD_transporters"/>
    <property type="match status" value="1"/>
</dbReference>
<dbReference type="Gene3D" id="3.40.50.300">
    <property type="entry name" value="P-loop containing nucleotide triphosphate hydrolases"/>
    <property type="match status" value="1"/>
</dbReference>
<dbReference type="RefSeq" id="WP_397089499.1">
    <property type="nucleotide sequence ID" value="NZ_JBITGY010000012.1"/>
</dbReference>
<keyword evidence="5" id="KW-1003">Cell membrane</keyword>
<feature type="domain" description="ABC transporter" evidence="12">
    <location>
        <begin position="315"/>
        <end position="561"/>
    </location>
</feature>
<dbReference type="InterPro" id="IPR025966">
    <property type="entry name" value="OppC_N"/>
</dbReference>
<dbReference type="PANTHER" id="PTHR43297">
    <property type="entry name" value="OLIGOPEPTIDE TRANSPORT ATP-BINDING PROTEIN APPD"/>
    <property type="match status" value="1"/>
</dbReference>
<dbReference type="EMBL" id="JBITGY010000012">
    <property type="protein sequence ID" value="MFI6503743.1"/>
    <property type="molecule type" value="Genomic_DNA"/>
</dbReference>